<comment type="caution">
    <text evidence="1">The sequence shown here is derived from an EMBL/GenBank/DDBJ whole genome shotgun (WGS) entry which is preliminary data.</text>
</comment>
<dbReference type="PANTHER" id="PTHR45749:SF21">
    <property type="entry name" value="DUF4371 DOMAIN-CONTAINING PROTEIN"/>
    <property type="match status" value="1"/>
</dbReference>
<dbReference type="OrthoDB" id="10063284at2759"/>
<sequence>MELYNLISETLVSKGVSFGKLVAKTYDGASNMSGCYNGLQAIIKEKVGKHVAFVHCFAHTLNLVLSDSASVDVQVISLFNDLEALYVLFSKTQRIYDLFEAVQLEENLKVLSLKRLNTVRWHSRELCLKVLLPRYDCILSVLETVGQFN</sequence>
<accession>A0A7D9LNE2</accession>
<dbReference type="EMBL" id="CACRXK020021761">
    <property type="protein sequence ID" value="CAB4036170.1"/>
    <property type="molecule type" value="Genomic_DNA"/>
</dbReference>
<gene>
    <name evidence="1" type="ORF">PACLA_8A059933</name>
</gene>
<reference evidence="1" key="1">
    <citation type="submission" date="2020-04" db="EMBL/GenBank/DDBJ databases">
        <authorList>
            <person name="Alioto T."/>
            <person name="Alioto T."/>
            <person name="Gomez Garrido J."/>
        </authorList>
    </citation>
    <scope>NUCLEOTIDE SEQUENCE</scope>
    <source>
        <strain evidence="1">A484AB</strain>
    </source>
</reference>
<proteinExistence type="predicted"/>
<protein>
    <submittedName>
        <fullName evidence="1">Zinc finger MYM-type 1-like</fullName>
    </submittedName>
</protein>
<dbReference type="InterPro" id="IPR012337">
    <property type="entry name" value="RNaseH-like_sf"/>
</dbReference>
<dbReference type="Proteomes" id="UP001152795">
    <property type="component" value="Unassembled WGS sequence"/>
</dbReference>
<dbReference type="PANTHER" id="PTHR45749">
    <property type="match status" value="1"/>
</dbReference>
<keyword evidence="2" id="KW-1185">Reference proteome</keyword>
<organism evidence="1 2">
    <name type="scientific">Paramuricea clavata</name>
    <name type="common">Red gorgonian</name>
    <name type="synonym">Violescent sea-whip</name>
    <dbReference type="NCBI Taxonomy" id="317549"/>
    <lineage>
        <taxon>Eukaryota</taxon>
        <taxon>Metazoa</taxon>
        <taxon>Cnidaria</taxon>
        <taxon>Anthozoa</taxon>
        <taxon>Octocorallia</taxon>
        <taxon>Malacalcyonacea</taxon>
        <taxon>Plexauridae</taxon>
        <taxon>Paramuricea</taxon>
    </lineage>
</organism>
<dbReference type="SUPFAM" id="SSF53098">
    <property type="entry name" value="Ribonuclease H-like"/>
    <property type="match status" value="1"/>
</dbReference>
<evidence type="ECO:0000313" key="1">
    <source>
        <dbReference type="EMBL" id="CAB4036170.1"/>
    </source>
</evidence>
<evidence type="ECO:0000313" key="2">
    <source>
        <dbReference type="Proteomes" id="UP001152795"/>
    </source>
</evidence>
<dbReference type="AlphaFoldDB" id="A0A7D9LNE2"/>
<name>A0A7D9LNE2_PARCT</name>